<organism evidence="2">
    <name type="scientific">Tanacetum cinerariifolium</name>
    <name type="common">Dalmatian daisy</name>
    <name type="synonym">Chrysanthemum cinerariifolium</name>
    <dbReference type="NCBI Taxonomy" id="118510"/>
    <lineage>
        <taxon>Eukaryota</taxon>
        <taxon>Viridiplantae</taxon>
        <taxon>Streptophyta</taxon>
        <taxon>Embryophyta</taxon>
        <taxon>Tracheophyta</taxon>
        <taxon>Spermatophyta</taxon>
        <taxon>Magnoliopsida</taxon>
        <taxon>eudicotyledons</taxon>
        <taxon>Gunneridae</taxon>
        <taxon>Pentapetalae</taxon>
        <taxon>asterids</taxon>
        <taxon>campanulids</taxon>
        <taxon>Asterales</taxon>
        <taxon>Asteraceae</taxon>
        <taxon>Asteroideae</taxon>
        <taxon>Anthemideae</taxon>
        <taxon>Anthemidinae</taxon>
        <taxon>Tanacetum</taxon>
    </lineage>
</organism>
<evidence type="ECO:0008006" key="3">
    <source>
        <dbReference type="Google" id="ProtNLM"/>
    </source>
</evidence>
<feature type="region of interest" description="Disordered" evidence="1">
    <location>
        <begin position="104"/>
        <end position="124"/>
    </location>
</feature>
<gene>
    <name evidence="2" type="ORF">Tci_006984</name>
</gene>
<name>A0A6L2JDN4_TANCI</name>
<accession>A0A6L2JDN4</accession>
<evidence type="ECO:0000256" key="1">
    <source>
        <dbReference type="SAM" id="MobiDB-lite"/>
    </source>
</evidence>
<reference evidence="2" key="1">
    <citation type="journal article" date="2019" name="Sci. Rep.">
        <title>Draft genome of Tanacetum cinerariifolium, the natural source of mosquito coil.</title>
        <authorList>
            <person name="Yamashiro T."/>
            <person name="Shiraishi A."/>
            <person name="Satake H."/>
            <person name="Nakayama K."/>
        </authorList>
    </citation>
    <scope>NUCLEOTIDE SEQUENCE</scope>
</reference>
<evidence type="ECO:0000313" key="2">
    <source>
        <dbReference type="EMBL" id="GEU35006.1"/>
    </source>
</evidence>
<dbReference type="EMBL" id="BKCJ010000643">
    <property type="protein sequence ID" value="GEU35006.1"/>
    <property type="molecule type" value="Genomic_DNA"/>
</dbReference>
<proteinExistence type="predicted"/>
<sequence>MAALKYRDEHKKVGYLLKPTGSDDYHQIINFLRASHIRSHELGPSAIQATIDKTPYTITKGLVKSRLQLADDGGIDDLPIVEIYYGMDNLGPFTNVKDAHVRGSFHISPPRSTPAPPAGQPSGGAEDLITLTALSFVVSTLVQKVHYLETELKDHKKLFKNAVGKLVKRVKAIEVKLKTKKRKIVVSDSDQEDGRKQDVDLDALRTLANAVVTVASNIPSGGTSQIPAASPSVPTAVPTSASIVPTGASTVPASEGYASLSKTLLGDDVSEDNFPARMAALIKRKKQALAEKLAKERMAALIKRKKQALAEKLAKESMAYVKSFTDDQLKEEFEKIYKSTEAPIPSVPEVPQSPVVSSPLSSRIRWKSLSWKRITKPKSTLLELNLDVDAQTFIKVVVNKDSDDEASPVWSALVGWEILHMVDRHDLVKLYGLVVKYYENNHVASVGLILWDDLQVLFDSKTGDKVLYMFADVYYPLSVNLMERMLTHKLEIDTDVVGNDMTTAEQLI</sequence>
<protein>
    <recommendedName>
        <fullName evidence="3">Aminoacyl-tRNA synthetase, class 1a, anticodon-binding</fullName>
    </recommendedName>
</protein>
<comment type="caution">
    <text evidence="2">The sequence shown here is derived from an EMBL/GenBank/DDBJ whole genome shotgun (WGS) entry which is preliminary data.</text>
</comment>
<dbReference type="AlphaFoldDB" id="A0A6L2JDN4"/>